<evidence type="ECO:0000256" key="4">
    <source>
        <dbReference type="ARBA" id="ARBA00015492"/>
    </source>
</evidence>
<evidence type="ECO:0000256" key="1">
    <source>
        <dbReference type="ARBA" id="ARBA00004496"/>
    </source>
</evidence>
<feature type="binding site" evidence="14">
    <location>
        <position position="60"/>
    </location>
    <ligand>
        <name>ATP</name>
        <dbReference type="ChEBI" id="CHEBI:30616"/>
    </ligand>
</feature>
<protein>
    <recommendedName>
        <fullName evidence="4 13">Threonylcarbamoyl-AMP synthase</fullName>
        <shortName evidence="13">TC-AMP synthase</shortName>
        <ecNumber evidence="3 13">2.7.7.87</ecNumber>
    </recommendedName>
    <alternativeName>
        <fullName evidence="11 13">L-threonylcarbamoyladenylate synthase</fullName>
    </alternativeName>
</protein>
<feature type="binding site" evidence="14">
    <location>
        <position position="65"/>
    </location>
    <ligand>
        <name>L-threonine</name>
        <dbReference type="ChEBI" id="CHEBI:57926"/>
    </ligand>
</feature>
<comment type="catalytic activity">
    <reaction evidence="12 13">
        <text>L-threonine + hydrogencarbonate + ATP = L-threonylcarbamoyladenylate + diphosphate + H2O</text>
        <dbReference type="Rhea" id="RHEA:36407"/>
        <dbReference type="ChEBI" id="CHEBI:15377"/>
        <dbReference type="ChEBI" id="CHEBI:17544"/>
        <dbReference type="ChEBI" id="CHEBI:30616"/>
        <dbReference type="ChEBI" id="CHEBI:33019"/>
        <dbReference type="ChEBI" id="CHEBI:57926"/>
        <dbReference type="ChEBI" id="CHEBI:73682"/>
        <dbReference type="EC" id="2.7.7.87"/>
    </reaction>
</comment>
<dbReference type="InterPro" id="IPR038385">
    <property type="entry name" value="Sua5/YwlC_C"/>
</dbReference>
<dbReference type="PANTHER" id="PTHR17490">
    <property type="entry name" value="SUA5"/>
    <property type="match status" value="1"/>
</dbReference>
<evidence type="ECO:0000259" key="15">
    <source>
        <dbReference type="PROSITE" id="PS51163"/>
    </source>
</evidence>
<keyword evidence="9 13" id="KW-0547">Nucleotide-binding</keyword>
<dbReference type="Gene3D" id="3.90.870.10">
    <property type="entry name" value="DHBP synthase"/>
    <property type="match status" value="1"/>
</dbReference>
<dbReference type="InterPro" id="IPR005145">
    <property type="entry name" value="Sua5_C"/>
</dbReference>
<dbReference type="Pfam" id="PF01300">
    <property type="entry name" value="Sua5_yciO_yrdC"/>
    <property type="match status" value="1"/>
</dbReference>
<keyword evidence="6 13" id="KW-0808">Transferase</keyword>
<keyword evidence="10 13" id="KW-0067">ATP-binding</keyword>
<sequence>MNTLKIEYDGEASLAPAAEIIRNGGIVAFPTETVYGLGGNALDPDAARKIYAAKGRPSDNPLIVHLADPRDAEKYCVTSDAFYRIADAFMPGPITVILPKKPVIPDSVTGGLDTVGIRVPSHRAANQLIRLSGVPIAAPSANISGKPSPTRFEHIEHDLDGRVDALIDGGDCDFGVESTIIKINGSGILLLRPGAVTVEMLSLFCDRVTVDRAVTEKFDGVPMAPGMKYRHYAPDCPLTVIDGSDMDFRRFVAEKEGRERFGVICFDEDLPYITCQPTVSCGPEHDQLRQAQTLFSCLRSFDGVCDIDMIYARMPSRNGIGLAVFNRLIKAAGFHVVKL</sequence>
<evidence type="ECO:0000256" key="8">
    <source>
        <dbReference type="ARBA" id="ARBA00022695"/>
    </source>
</evidence>
<comment type="function">
    <text evidence="13">Required for the formation of a threonylcarbamoyl group on adenosine at position 37 (t(6)A37) in tRNAs that read codons beginning with adenine.</text>
</comment>
<dbReference type="EMBL" id="JALEMU010000047">
    <property type="protein sequence ID" value="MCI5755212.1"/>
    <property type="molecule type" value="Genomic_DNA"/>
</dbReference>
<dbReference type="EC" id="2.7.7.87" evidence="3 13"/>
<dbReference type="GO" id="GO:0006450">
    <property type="term" value="P:regulation of translational fidelity"/>
    <property type="evidence" value="ECO:0007669"/>
    <property type="project" value="TreeGrafter"/>
</dbReference>
<feature type="domain" description="YrdC-like" evidence="15">
    <location>
        <begin position="11"/>
        <end position="196"/>
    </location>
</feature>
<evidence type="ECO:0000256" key="5">
    <source>
        <dbReference type="ARBA" id="ARBA00022490"/>
    </source>
</evidence>
<dbReference type="GO" id="GO:0061710">
    <property type="term" value="F:L-threonylcarbamoyladenylate synthase"/>
    <property type="evidence" value="ECO:0007669"/>
    <property type="project" value="UniProtKB-EC"/>
</dbReference>
<dbReference type="GO" id="GO:0005737">
    <property type="term" value="C:cytoplasm"/>
    <property type="evidence" value="ECO:0007669"/>
    <property type="project" value="UniProtKB-SubCell"/>
</dbReference>
<dbReference type="Proteomes" id="UP001139365">
    <property type="component" value="Unassembled WGS sequence"/>
</dbReference>
<dbReference type="GO" id="GO:0005524">
    <property type="term" value="F:ATP binding"/>
    <property type="evidence" value="ECO:0007669"/>
    <property type="project" value="UniProtKB-UniRule"/>
</dbReference>
<comment type="caution">
    <text evidence="16">The sequence shown here is derived from an EMBL/GenBank/DDBJ whole genome shotgun (WGS) entry which is preliminary data.</text>
</comment>
<accession>A0AAE3FHU5</accession>
<evidence type="ECO:0000256" key="12">
    <source>
        <dbReference type="ARBA" id="ARBA00048366"/>
    </source>
</evidence>
<dbReference type="InterPro" id="IPR050156">
    <property type="entry name" value="TC-AMP_synthase_SUA5"/>
</dbReference>
<dbReference type="FunFam" id="3.90.870.10:FF:000009">
    <property type="entry name" value="Threonylcarbamoyl-AMP synthase, putative"/>
    <property type="match status" value="1"/>
</dbReference>
<dbReference type="GO" id="GO:0003725">
    <property type="term" value="F:double-stranded RNA binding"/>
    <property type="evidence" value="ECO:0007669"/>
    <property type="project" value="UniProtKB-UniRule"/>
</dbReference>
<evidence type="ECO:0000256" key="3">
    <source>
        <dbReference type="ARBA" id="ARBA00012584"/>
    </source>
</evidence>
<evidence type="ECO:0000256" key="14">
    <source>
        <dbReference type="PIRSR" id="PIRSR004930-1"/>
    </source>
</evidence>
<comment type="similarity">
    <text evidence="2 13">Belongs to the SUA5 family.</text>
</comment>
<dbReference type="GO" id="GO:0000049">
    <property type="term" value="F:tRNA binding"/>
    <property type="evidence" value="ECO:0007669"/>
    <property type="project" value="TreeGrafter"/>
</dbReference>
<dbReference type="PIRSF" id="PIRSF004930">
    <property type="entry name" value="Tln_factor_SUA5"/>
    <property type="match status" value="1"/>
</dbReference>
<dbReference type="Pfam" id="PF03481">
    <property type="entry name" value="Sua5_C"/>
    <property type="match status" value="1"/>
</dbReference>
<evidence type="ECO:0000256" key="13">
    <source>
        <dbReference type="PIRNR" id="PIRNR004930"/>
    </source>
</evidence>
<name>A0AAE3FHU5_9BACT</name>
<evidence type="ECO:0000256" key="10">
    <source>
        <dbReference type="ARBA" id="ARBA00022840"/>
    </source>
</evidence>
<dbReference type="AlphaFoldDB" id="A0AAE3FHU5"/>
<evidence type="ECO:0000256" key="9">
    <source>
        <dbReference type="ARBA" id="ARBA00022741"/>
    </source>
</evidence>
<feature type="binding site" evidence="14">
    <location>
        <position position="114"/>
    </location>
    <ligand>
        <name>ATP</name>
        <dbReference type="ChEBI" id="CHEBI:30616"/>
    </ligand>
</feature>
<dbReference type="PANTHER" id="PTHR17490:SF16">
    <property type="entry name" value="THREONYLCARBAMOYL-AMP SYNTHASE"/>
    <property type="match status" value="1"/>
</dbReference>
<dbReference type="PROSITE" id="PS51163">
    <property type="entry name" value="YRDC"/>
    <property type="match status" value="1"/>
</dbReference>
<evidence type="ECO:0000256" key="7">
    <source>
        <dbReference type="ARBA" id="ARBA00022694"/>
    </source>
</evidence>
<evidence type="ECO:0000256" key="2">
    <source>
        <dbReference type="ARBA" id="ARBA00007663"/>
    </source>
</evidence>
<feature type="binding site" evidence="14">
    <location>
        <position position="140"/>
    </location>
    <ligand>
        <name>ATP</name>
        <dbReference type="ChEBI" id="CHEBI:30616"/>
    </ligand>
</feature>
<feature type="binding site" evidence="14">
    <location>
        <position position="192"/>
    </location>
    <ligand>
        <name>ATP</name>
        <dbReference type="ChEBI" id="CHEBI:30616"/>
    </ligand>
</feature>
<evidence type="ECO:0000256" key="11">
    <source>
        <dbReference type="ARBA" id="ARBA00029774"/>
    </source>
</evidence>
<dbReference type="Gene3D" id="3.40.50.11030">
    <property type="entry name" value="Threonylcarbamoyl-AMP synthase, C-terminal domain"/>
    <property type="match status" value="1"/>
</dbReference>
<feature type="binding site" evidence="14">
    <location>
        <position position="33"/>
    </location>
    <ligand>
        <name>L-threonine</name>
        <dbReference type="ChEBI" id="CHEBI:57926"/>
    </ligand>
</feature>
<dbReference type="InterPro" id="IPR006070">
    <property type="entry name" value="Sua5-like_dom"/>
</dbReference>
<feature type="binding site" evidence="14">
    <location>
        <position position="118"/>
    </location>
    <ligand>
        <name>ATP</name>
        <dbReference type="ChEBI" id="CHEBI:30616"/>
    </ligand>
</feature>
<keyword evidence="7 13" id="KW-0819">tRNA processing</keyword>
<feature type="binding site" evidence="14">
    <location>
        <position position="232"/>
    </location>
    <ligand>
        <name>ATP</name>
        <dbReference type="ChEBI" id="CHEBI:30616"/>
    </ligand>
</feature>
<feature type="binding site" evidence="14">
    <location>
        <position position="148"/>
    </location>
    <ligand>
        <name>ATP</name>
        <dbReference type="ChEBI" id="CHEBI:30616"/>
    </ligand>
</feature>
<dbReference type="GO" id="GO:0008033">
    <property type="term" value="P:tRNA processing"/>
    <property type="evidence" value="ECO:0007669"/>
    <property type="project" value="UniProtKB-KW"/>
</dbReference>
<organism evidence="16 17">
    <name type="scientific">Candidatus Colimorpha enterica</name>
    <dbReference type="NCBI Taxonomy" id="3083063"/>
    <lineage>
        <taxon>Bacteria</taxon>
        <taxon>Pseudomonadati</taxon>
        <taxon>Bacteroidota</taxon>
        <taxon>Bacteroidia</taxon>
        <taxon>Bacteroidales</taxon>
        <taxon>Candidatus Colimorpha</taxon>
    </lineage>
</organism>
<dbReference type="InterPro" id="IPR017945">
    <property type="entry name" value="DHBP_synth_RibB-like_a/b_dom"/>
</dbReference>
<evidence type="ECO:0000313" key="16">
    <source>
        <dbReference type="EMBL" id="MCI5755212.1"/>
    </source>
</evidence>
<feature type="binding site" evidence="14">
    <location>
        <position position="56"/>
    </location>
    <ligand>
        <name>ATP</name>
        <dbReference type="ChEBI" id="CHEBI:30616"/>
    </ligand>
</feature>
<feature type="binding site" evidence="14">
    <location>
        <position position="138"/>
    </location>
    <ligand>
        <name>L-threonine</name>
        <dbReference type="ChEBI" id="CHEBI:57926"/>
    </ligand>
</feature>
<evidence type="ECO:0000256" key="6">
    <source>
        <dbReference type="ARBA" id="ARBA00022679"/>
    </source>
</evidence>
<dbReference type="SUPFAM" id="SSF55821">
    <property type="entry name" value="YrdC/RibB"/>
    <property type="match status" value="1"/>
</dbReference>
<keyword evidence="5 13" id="KW-0963">Cytoplasm</keyword>
<gene>
    <name evidence="16" type="ORF">MR241_02825</name>
</gene>
<dbReference type="NCBIfam" id="TIGR00057">
    <property type="entry name" value="L-threonylcarbamoyladenylate synthase"/>
    <property type="match status" value="1"/>
</dbReference>
<keyword evidence="8 13" id="KW-0548">Nucleotidyltransferase</keyword>
<proteinExistence type="inferred from homology"/>
<evidence type="ECO:0000313" key="17">
    <source>
        <dbReference type="Proteomes" id="UP001139365"/>
    </source>
</evidence>
<reference evidence="16 17" key="1">
    <citation type="submission" date="2022-03" db="EMBL/GenBank/DDBJ databases">
        <title>Metagenome-assembled genomes from swine fecal metagenomes.</title>
        <authorList>
            <person name="Holman D.B."/>
            <person name="Kommadath A."/>
        </authorList>
    </citation>
    <scope>NUCLEOTIDE SEQUENCE [LARGE SCALE GENOMIC DNA]</scope>
    <source>
        <strain evidence="16">SUG147</strain>
    </source>
</reference>
<dbReference type="InterPro" id="IPR010923">
    <property type="entry name" value="T(6)A37_SUA5"/>
</dbReference>
<comment type="subcellular location">
    <subcellularLocation>
        <location evidence="1 13">Cytoplasm</location>
    </subcellularLocation>
</comment>
<feature type="binding site" evidence="14">
    <location>
        <position position="178"/>
    </location>
    <ligand>
        <name>L-threonine</name>
        <dbReference type="ChEBI" id="CHEBI:57926"/>
    </ligand>
</feature>